<feature type="transmembrane region" description="Helical" evidence="1">
    <location>
        <begin position="6"/>
        <end position="24"/>
    </location>
</feature>
<dbReference type="KEGG" id="bse:Bsel_1206"/>
<name>D6XSD3_BACIE</name>
<protein>
    <submittedName>
        <fullName evidence="2">Uncharacterized protein</fullName>
    </submittedName>
</protein>
<gene>
    <name evidence="2" type="ordered locus">Bsel_1206</name>
</gene>
<dbReference type="OrthoDB" id="9801978at2"/>
<dbReference type="AlphaFoldDB" id="D6XSD3"/>
<accession>D6XSD3</accession>
<dbReference type="EMBL" id="CP001791">
    <property type="protein sequence ID" value="ADH98719.1"/>
    <property type="molecule type" value="Genomic_DNA"/>
</dbReference>
<dbReference type="RefSeq" id="WP_013172143.1">
    <property type="nucleotide sequence ID" value="NC_014219.1"/>
</dbReference>
<dbReference type="Proteomes" id="UP000000271">
    <property type="component" value="Chromosome"/>
</dbReference>
<evidence type="ECO:0000313" key="3">
    <source>
        <dbReference type="Proteomes" id="UP000000271"/>
    </source>
</evidence>
<organism evidence="2 3">
    <name type="scientific">Bacillus selenitireducens (strain ATCC 700615 / DSM 15326 / MLS10)</name>
    <dbReference type="NCBI Taxonomy" id="439292"/>
    <lineage>
        <taxon>Bacteria</taxon>
        <taxon>Bacillati</taxon>
        <taxon>Bacillota</taxon>
        <taxon>Bacilli</taxon>
        <taxon>Bacillales</taxon>
        <taxon>Bacillaceae</taxon>
        <taxon>Salisediminibacterium</taxon>
    </lineage>
</organism>
<keyword evidence="3" id="KW-1185">Reference proteome</keyword>
<keyword evidence="1" id="KW-0812">Transmembrane</keyword>
<keyword evidence="1" id="KW-0472">Membrane</keyword>
<proteinExistence type="predicted"/>
<evidence type="ECO:0000256" key="1">
    <source>
        <dbReference type="SAM" id="Phobius"/>
    </source>
</evidence>
<keyword evidence="1" id="KW-1133">Transmembrane helix</keyword>
<evidence type="ECO:0000313" key="2">
    <source>
        <dbReference type="EMBL" id="ADH98719.1"/>
    </source>
</evidence>
<dbReference type="STRING" id="439292.Bsel_1206"/>
<sequence>MIGVEIALFTAVVIVWGLPFALKIRQAVAGQVSIKAENETARENNDVPHNGAVEKVELVYVPVLIFFFTQDMTGAMIMAILGFLIHAGYMMKLSPLNNVRFTYTPEVQRLTGTVYAAGGLVMMVSVVLAAFWTIAAGLVLMIVTIWSVHPLVRTVHNGLAPVEEHVRNTAVQDAVRLLSVSEGTELILIEGIEETGLFEDALRIRKSDSRLFPLKGERLTVYDIASQINSGPVAEGEWVPVYLERLGDAEQNQLMKELKPGWWVQVKDGRLLMHANKHGKWERVLEETIEEADPRGFIADQLIRMV</sequence>
<reference evidence="2" key="1">
    <citation type="submission" date="2009-10" db="EMBL/GenBank/DDBJ databases">
        <title>Complete sequence of Bacillus selenitireducens MLS10.</title>
        <authorList>
            <consortium name="US DOE Joint Genome Institute"/>
            <person name="Lucas S."/>
            <person name="Copeland A."/>
            <person name="Lapidus A."/>
            <person name="Glavina del Rio T."/>
            <person name="Dalin E."/>
            <person name="Tice H."/>
            <person name="Bruce D."/>
            <person name="Goodwin L."/>
            <person name="Pitluck S."/>
            <person name="Sims D."/>
            <person name="Brettin T."/>
            <person name="Detter J.C."/>
            <person name="Han C."/>
            <person name="Larimer F."/>
            <person name="Land M."/>
            <person name="Hauser L."/>
            <person name="Kyrpides N."/>
            <person name="Ovchinnikova G."/>
            <person name="Stolz J."/>
        </authorList>
    </citation>
    <scope>NUCLEOTIDE SEQUENCE [LARGE SCALE GENOMIC DNA]</scope>
    <source>
        <strain evidence="2">MLS10</strain>
    </source>
</reference>
<feature type="transmembrane region" description="Helical" evidence="1">
    <location>
        <begin position="114"/>
        <end position="143"/>
    </location>
</feature>
<dbReference type="HOGENOM" id="CLU_908084_0_0_9"/>